<keyword evidence="5" id="KW-0812">Transmembrane</keyword>
<dbReference type="SUPFAM" id="SSF49899">
    <property type="entry name" value="Concanavalin A-like lectins/glucanases"/>
    <property type="match status" value="1"/>
</dbReference>
<evidence type="ECO:0000256" key="4">
    <source>
        <dbReference type="SAM" id="MobiDB-lite"/>
    </source>
</evidence>
<dbReference type="InterPro" id="IPR000757">
    <property type="entry name" value="Beta-glucanase-like"/>
</dbReference>
<dbReference type="HOGENOM" id="CLU_040459_1_0_1"/>
<reference evidence="9" key="2">
    <citation type="submission" date="2015-01" db="EMBL/GenBank/DDBJ databases">
        <title>Evolutionary Origins and Diversification of the Mycorrhizal Mutualists.</title>
        <authorList>
            <consortium name="DOE Joint Genome Institute"/>
            <consortium name="Mycorrhizal Genomics Consortium"/>
            <person name="Kohler A."/>
            <person name="Kuo A."/>
            <person name="Nagy L.G."/>
            <person name="Floudas D."/>
            <person name="Copeland A."/>
            <person name="Barry K.W."/>
            <person name="Cichocki N."/>
            <person name="Veneault-Fourrey C."/>
            <person name="LaButti K."/>
            <person name="Lindquist E.A."/>
            <person name="Lipzen A."/>
            <person name="Lundell T."/>
            <person name="Morin E."/>
            <person name="Murat C."/>
            <person name="Riley R."/>
            <person name="Ohm R."/>
            <person name="Sun H."/>
            <person name="Tunlid A."/>
            <person name="Henrissat B."/>
            <person name="Grigoriev I.V."/>
            <person name="Hibbett D.S."/>
            <person name="Martin F."/>
        </authorList>
    </citation>
    <scope>NUCLEOTIDE SEQUENCE [LARGE SCALE GENOMIC DNA]</scope>
    <source>
        <strain evidence="9">F 1598</strain>
    </source>
</reference>
<keyword evidence="9" id="KW-1185">Reference proteome</keyword>
<evidence type="ECO:0000313" key="9">
    <source>
        <dbReference type="Proteomes" id="UP000054166"/>
    </source>
</evidence>
<dbReference type="GO" id="GO:0009277">
    <property type="term" value="C:fungal-type cell wall"/>
    <property type="evidence" value="ECO:0007669"/>
    <property type="project" value="TreeGrafter"/>
</dbReference>
<sequence length="445" mass="47419">MVSSTLFCFLCLGQVLKGWCSTASNQCPENMPCCSEFGYCGTESFCLGGCNPQGSHNLTSCKGNPICQTANYTFEDTTRIANLTDYNGDATKHDFLLNSGNISAINNTLVLYLTEDNGGTRISSTRYVHYGTMTARMKTGRWAGTVAAFITMSDMKDEIDWESPGDSVHAMQSNWFYEGEIPTVTNGATHQISSDSYENYHDYTINYQQDQIQWLIDGQVVRTVSANSSNSMPSTPSRMEFSLWPAGINTSAPGTIQWAGGKFYQCMINWNDPDYLANGNRFQIVIESISVVCADSPPTGSTSYVYGTNTSAGPSIAYSNAPTTIQDATANVSPNSSSDGSSGSPGSSLGGSPSEASNGSGSGSNSKKIGIIAGVVAGSVAALIFGALIIRLVVRFFSGASSKSVEPYGFTGVSSDYQHINAPAPPTASELHSVPNLRYEGGRYN</sequence>
<proteinExistence type="predicted"/>
<keyword evidence="5" id="KW-1133">Transmembrane helix</keyword>
<feature type="signal peptide" evidence="6">
    <location>
        <begin position="1"/>
        <end position="18"/>
    </location>
</feature>
<evidence type="ECO:0000313" key="8">
    <source>
        <dbReference type="EMBL" id="KIM91624.1"/>
    </source>
</evidence>
<dbReference type="GO" id="GO:0004553">
    <property type="term" value="F:hydrolase activity, hydrolyzing O-glycosyl compounds"/>
    <property type="evidence" value="ECO:0007669"/>
    <property type="project" value="InterPro"/>
</dbReference>
<dbReference type="GO" id="GO:0005975">
    <property type="term" value="P:carbohydrate metabolic process"/>
    <property type="evidence" value="ECO:0007669"/>
    <property type="project" value="InterPro"/>
</dbReference>
<feature type="chain" id="PRO_5002164904" evidence="6">
    <location>
        <begin position="19"/>
        <end position="445"/>
    </location>
</feature>
<organism evidence="8 9">
    <name type="scientific">Piloderma croceum (strain F 1598)</name>
    <dbReference type="NCBI Taxonomy" id="765440"/>
    <lineage>
        <taxon>Eukaryota</taxon>
        <taxon>Fungi</taxon>
        <taxon>Dikarya</taxon>
        <taxon>Basidiomycota</taxon>
        <taxon>Agaricomycotina</taxon>
        <taxon>Agaricomycetes</taxon>
        <taxon>Agaricomycetidae</taxon>
        <taxon>Atheliales</taxon>
        <taxon>Atheliaceae</taxon>
        <taxon>Piloderma</taxon>
    </lineage>
</organism>
<evidence type="ECO:0000256" key="6">
    <source>
        <dbReference type="SAM" id="SignalP"/>
    </source>
</evidence>
<evidence type="ECO:0000259" key="7">
    <source>
        <dbReference type="PROSITE" id="PS51762"/>
    </source>
</evidence>
<dbReference type="InParanoid" id="A0A0C3GJ17"/>
<dbReference type="Pfam" id="PF00722">
    <property type="entry name" value="Glyco_hydro_16"/>
    <property type="match status" value="1"/>
</dbReference>
<dbReference type="GO" id="GO:0031505">
    <property type="term" value="P:fungal-type cell wall organization"/>
    <property type="evidence" value="ECO:0007669"/>
    <property type="project" value="TreeGrafter"/>
</dbReference>
<accession>A0A0C3GJ17</accession>
<reference evidence="8 9" key="1">
    <citation type="submission" date="2014-04" db="EMBL/GenBank/DDBJ databases">
        <authorList>
            <consortium name="DOE Joint Genome Institute"/>
            <person name="Kuo A."/>
            <person name="Tarkka M."/>
            <person name="Buscot F."/>
            <person name="Kohler A."/>
            <person name="Nagy L.G."/>
            <person name="Floudas D."/>
            <person name="Copeland A."/>
            <person name="Barry K.W."/>
            <person name="Cichocki N."/>
            <person name="Veneault-Fourrey C."/>
            <person name="LaButti K."/>
            <person name="Lindquist E.A."/>
            <person name="Lipzen A."/>
            <person name="Lundell T."/>
            <person name="Morin E."/>
            <person name="Murat C."/>
            <person name="Sun H."/>
            <person name="Tunlid A."/>
            <person name="Henrissat B."/>
            <person name="Grigoriev I.V."/>
            <person name="Hibbett D.S."/>
            <person name="Martin F."/>
            <person name="Nordberg H.P."/>
            <person name="Cantor M.N."/>
            <person name="Hua S.X."/>
        </authorList>
    </citation>
    <scope>NUCLEOTIDE SEQUENCE [LARGE SCALE GENOMIC DNA]</scope>
    <source>
        <strain evidence="8 9">F 1598</strain>
    </source>
</reference>
<protein>
    <submittedName>
        <fullName evidence="8">Glycoside hydrolase family 16 protein</fullName>
    </submittedName>
</protein>
<dbReference type="PANTHER" id="PTHR10963:SF22">
    <property type="entry name" value="GLYCOSIDASE CRH2-RELATED"/>
    <property type="match status" value="1"/>
</dbReference>
<keyword evidence="1 6" id="KW-0732">Signal</keyword>
<dbReference type="GO" id="GO:0016757">
    <property type="term" value="F:glycosyltransferase activity"/>
    <property type="evidence" value="ECO:0007669"/>
    <property type="project" value="TreeGrafter"/>
</dbReference>
<feature type="region of interest" description="Disordered" evidence="4">
    <location>
        <begin position="327"/>
        <end position="364"/>
    </location>
</feature>
<dbReference type="OrthoDB" id="4781at2759"/>
<evidence type="ECO:0000256" key="3">
    <source>
        <dbReference type="ARBA" id="ARBA00023295"/>
    </source>
</evidence>
<dbReference type="PROSITE" id="PS51762">
    <property type="entry name" value="GH16_2"/>
    <property type="match status" value="1"/>
</dbReference>
<keyword evidence="3" id="KW-0326">Glycosidase</keyword>
<evidence type="ECO:0000256" key="2">
    <source>
        <dbReference type="ARBA" id="ARBA00022801"/>
    </source>
</evidence>
<gene>
    <name evidence="8" type="ORF">PILCRDRAFT_58302</name>
</gene>
<dbReference type="PANTHER" id="PTHR10963">
    <property type="entry name" value="GLYCOSYL HYDROLASE-RELATED"/>
    <property type="match status" value="1"/>
</dbReference>
<evidence type="ECO:0000256" key="1">
    <source>
        <dbReference type="ARBA" id="ARBA00022729"/>
    </source>
</evidence>
<dbReference type="EMBL" id="KN832971">
    <property type="protein sequence ID" value="KIM91624.1"/>
    <property type="molecule type" value="Genomic_DNA"/>
</dbReference>
<evidence type="ECO:0000256" key="5">
    <source>
        <dbReference type="SAM" id="Phobius"/>
    </source>
</evidence>
<dbReference type="AlphaFoldDB" id="A0A0C3GJ17"/>
<feature type="transmembrane region" description="Helical" evidence="5">
    <location>
        <begin position="369"/>
        <end position="394"/>
    </location>
</feature>
<dbReference type="InterPro" id="IPR050546">
    <property type="entry name" value="Glycosyl_Hydrlase_16"/>
</dbReference>
<feature type="domain" description="GH16" evidence="7">
    <location>
        <begin position="59"/>
        <end position="267"/>
    </location>
</feature>
<keyword evidence="2 8" id="KW-0378">Hydrolase</keyword>
<dbReference type="STRING" id="765440.A0A0C3GJ17"/>
<name>A0A0C3GJ17_PILCF</name>
<dbReference type="Gene3D" id="2.60.120.200">
    <property type="match status" value="1"/>
</dbReference>
<dbReference type="Proteomes" id="UP000054166">
    <property type="component" value="Unassembled WGS sequence"/>
</dbReference>
<keyword evidence="5" id="KW-0472">Membrane</keyword>
<dbReference type="InterPro" id="IPR013320">
    <property type="entry name" value="ConA-like_dom_sf"/>
</dbReference>
<feature type="compositionally biased region" description="Low complexity" evidence="4">
    <location>
        <begin position="333"/>
        <end position="364"/>
    </location>
</feature>